<feature type="domain" description="Activator of Hsp90 ATPase homologue 1/2-like C-terminal" evidence="2">
    <location>
        <begin position="22"/>
        <end position="131"/>
    </location>
</feature>
<dbReference type="AlphaFoldDB" id="A0A0E4HC05"/>
<dbReference type="PATRIC" id="fig|1073571.4.peg.4241"/>
<dbReference type="HOGENOM" id="CLU_108923_3_1_9"/>
<dbReference type="EMBL" id="LN831776">
    <property type="protein sequence ID" value="CQR56372.1"/>
    <property type="molecule type" value="Genomic_DNA"/>
</dbReference>
<evidence type="ECO:0000256" key="1">
    <source>
        <dbReference type="ARBA" id="ARBA00006817"/>
    </source>
</evidence>
<gene>
    <name evidence="3" type="ORF">PRIO_3969</name>
</gene>
<comment type="similarity">
    <text evidence="1">Belongs to the AHA1 family.</text>
</comment>
<dbReference type="InterPro" id="IPR013538">
    <property type="entry name" value="ASHA1/2-like_C"/>
</dbReference>
<dbReference type="KEGG" id="pri:PRIO_3969"/>
<accession>A0A0E4HC05</accession>
<reference evidence="4" key="1">
    <citation type="submission" date="2015-03" db="EMBL/GenBank/DDBJ databases">
        <authorList>
            <person name="Wibberg D."/>
        </authorList>
    </citation>
    <scope>NUCLEOTIDE SEQUENCE [LARGE SCALE GENOMIC DNA]</scope>
</reference>
<evidence type="ECO:0000259" key="2">
    <source>
        <dbReference type="Pfam" id="PF08327"/>
    </source>
</evidence>
<dbReference type="Proteomes" id="UP000033163">
    <property type="component" value="Chromosome I"/>
</dbReference>
<evidence type="ECO:0000313" key="3">
    <source>
        <dbReference type="EMBL" id="CQR56372.1"/>
    </source>
</evidence>
<dbReference type="RefSeq" id="WP_039790614.1">
    <property type="nucleotide sequence ID" value="NZ_LN831776.1"/>
</dbReference>
<evidence type="ECO:0000313" key="4">
    <source>
        <dbReference type="Proteomes" id="UP000033163"/>
    </source>
</evidence>
<proteinExistence type="inferred from homology"/>
<dbReference type="SUPFAM" id="SSF55961">
    <property type="entry name" value="Bet v1-like"/>
    <property type="match status" value="1"/>
</dbReference>
<name>A0A0E4HC05_9BACL</name>
<sequence>MIAALQASPQGATAVFERYYKHPVNRVWAMLTDNTLLAKWFPELRVQDLSAGGSMKFDMGDGHFEVMEIKDMILNSILEYTWGNDRVRFELSPDGDGCRLLLIESITEITGHTAKDLSGWHVCLDVIGVLLDGGELNNRKQVWEQWYAEYTRLVADFRQD</sequence>
<protein>
    <submittedName>
        <fullName evidence="3">Activator of Hsp90 ATPase 1 family protein</fullName>
    </submittedName>
</protein>
<dbReference type="STRING" id="483937.AMQ84_24700"/>
<organism evidence="3 4">
    <name type="scientific">Paenibacillus riograndensis SBR5</name>
    <dbReference type="NCBI Taxonomy" id="1073571"/>
    <lineage>
        <taxon>Bacteria</taxon>
        <taxon>Bacillati</taxon>
        <taxon>Bacillota</taxon>
        <taxon>Bacilli</taxon>
        <taxon>Bacillales</taxon>
        <taxon>Paenibacillaceae</taxon>
        <taxon>Paenibacillus</taxon>
        <taxon>Paenibacillus sonchi group</taxon>
    </lineage>
</organism>
<dbReference type="InterPro" id="IPR023393">
    <property type="entry name" value="START-like_dom_sf"/>
</dbReference>
<dbReference type="Pfam" id="PF08327">
    <property type="entry name" value="AHSA1"/>
    <property type="match status" value="1"/>
</dbReference>
<dbReference type="CDD" id="cd08899">
    <property type="entry name" value="SRPBCC_CalC_Aha1-like_6"/>
    <property type="match status" value="1"/>
</dbReference>
<dbReference type="Gene3D" id="3.30.530.20">
    <property type="match status" value="1"/>
</dbReference>